<sequence length="222" mass="25131">MIAFNDIDNAKHIVIRTDANSFANANALYSYILSKHKKVSLVITQKIDARVLFLPWYAKQRESLPASADLIIEAQPDTIALFDTLKKNDITINQKMATALFAGLLEFTEGFLNDTCNGTAFAVASELIELKAEYLTCKEFLQKRESLALFRLKSLMYKNMVQSSNAQIVNMYISDEDLKCSGATQKDVQKVLKEVLKIVHVKEVRLYKSDDNNKILKSIKEI</sequence>
<name>E0UQE3_SULAO</name>
<reference evidence="2" key="1">
    <citation type="journal article" date="2010" name="Stand. Genomic Sci.">
        <title>Complete genome sequence of Sulfurimonas autotrophica type strain (OK10).</title>
        <authorList>
            <person name="Sikorski J."/>
            <person name="Munk C."/>
            <person name="Lapidus A."/>
            <person name="Djao O."/>
            <person name="Lucas S."/>
            <person name="Glavina Del Rio T."/>
            <person name="Nolan M."/>
            <person name="Tice H."/>
            <person name="Han C."/>
            <person name="Cheng J."/>
            <person name="Tapia R."/>
            <person name="Goodwin L."/>
            <person name="Pitluck S."/>
            <person name="Liolios K."/>
            <person name="Ivanova N."/>
            <person name="Mavromatis K."/>
            <person name="Mikhailova N."/>
            <person name="Pati A."/>
            <person name="Sims D."/>
            <person name="Meincke L."/>
            <person name="Brettin T."/>
            <person name="Detter J."/>
            <person name="Chen A."/>
            <person name="Palaniappan K."/>
            <person name="Land M."/>
            <person name="Hauser L."/>
            <person name="Chang Y."/>
            <person name="Jeffries C."/>
            <person name="Rohde M."/>
            <person name="Lang E."/>
            <person name="Spring S."/>
            <person name="Goker M."/>
            <person name="Woyke T."/>
            <person name="Bristow J."/>
            <person name="Eisen J."/>
            <person name="Markowitz V."/>
            <person name="Hugenholtz P."/>
            <person name="Kyrpides N."/>
            <person name="Klenk H."/>
        </authorList>
    </citation>
    <scope>NUCLEOTIDE SEQUENCE [LARGE SCALE GENOMIC DNA]</scope>
    <source>
        <strain evidence="2">ATCC BAA-671 / DSM 16294 / JCM 11897 / OK10</strain>
    </source>
</reference>
<evidence type="ECO:0000313" key="1">
    <source>
        <dbReference type="EMBL" id="ADN08745.1"/>
    </source>
</evidence>
<dbReference type="EMBL" id="CP002205">
    <property type="protein sequence ID" value="ADN08745.1"/>
    <property type="molecule type" value="Genomic_DNA"/>
</dbReference>
<dbReference type="Proteomes" id="UP000007803">
    <property type="component" value="Chromosome"/>
</dbReference>
<keyword evidence="2" id="KW-1185">Reference proteome</keyword>
<dbReference type="InterPro" id="IPR038763">
    <property type="entry name" value="DHH_sf"/>
</dbReference>
<dbReference type="Gene3D" id="3.90.1640.10">
    <property type="entry name" value="inorganic pyrophosphatase (n-terminal core)"/>
    <property type="match status" value="1"/>
</dbReference>
<dbReference type="SUPFAM" id="SSF64182">
    <property type="entry name" value="DHH phosphoesterases"/>
    <property type="match status" value="1"/>
</dbReference>
<dbReference type="OrthoDB" id="9803668at2"/>
<protein>
    <submittedName>
        <fullName evidence="1">Exopolyphosphatase-like protein</fullName>
    </submittedName>
</protein>
<dbReference type="STRING" id="563040.Saut_0696"/>
<dbReference type="eggNOG" id="COG0618">
    <property type="taxonomic scope" value="Bacteria"/>
</dbReference>
<evidence type="ECO:0000313" key="2">
    <source>
        <dbReference type="Proteomes" id="UP000007803"/>
    </source>
</evidence>
<organism evidence="1 2">
    <name type="scientific">Sulfurimonas autotrophica (strain ATCC BAA-671 / DSM 16294 / JCM 11897 / OK10)</name>
    <dbReference type="NCBI Taxonomy" id="563040"/>
    <lineage>
        <taxon>Bacteria</taxon>
        <taxon>Pseudomonadati</taxon>
        <taxon>Campylobacterota</taxon>
        <taxon>Epsilonproteobacteria</taxon>
        <taxon>Campylobacterales</taxon>
        <taxon>Sulfurimonadaceae</taxon>
        <taxon>Sulfurimonas</taxon>
    </lineage>
</organism>
<dbReference type="KEGG" id="sua:Saut_0696"/>
<accession>E0UQE3</accession>
<dbReference type="AlphaFoldDB" id="E0UQE3"/>
<proteinExistence type="predicted"/>
<gene>
    <name evidence="1" type="ordered locus">Saut_0696</name>
</gene>
<dbReference type="RefSeq" id="WP_013326501.1">
    <property type="nucleotide sequence ID" value="NC_014506.1"/>
</dbReference>
<dbReference type="HOGENOM" id="CLU_1229353_0_0_7"/>